<dbReference type="GO" id="GO:0006351">
    <property type="term" value="P:DNA-templated transcription"/>
    <property type="evidence" value="ECO:0007669"/>
    <property type="project" value="TreeGrafter"/>
</dbReference>
<comment type="similarity">
    <text evidence="1">Belongs to the LysR transcriptional regulatory family.</text>
</comment>
<dbReference type="PROSITE" id="PS50931">
    <property type="entry name" value="HTH_LYSR"/>
    <property type="match status" value="1"/>
</dbReference>
<evidence type="ECO:0000256" key="4">
    <source>
        <dbReference type="ARBA" id="ARBA00023163"/>
    </source>
</evidence>
<proteinExistence type="inferred from homology"/>
<dbReference type="FunFam" id="1.10.10.10:FF:000001">
    <property type="entry name" value="LysR family transcriptional regulator"/>
    <property type="match status" value="1"/>
</dbReference>
<keyword evidence="2" id="KW-0805">Transcription regulation</keyword>
<sequence length="300" mass="33177">MHIRMDWRAVKFDWNKARAFLVTAEEGSLSAAARALGMAQPTLGRQVDGLEQELGIVLFERVGRGLTLTPSGMELLEHVREMGKAAGRVSLTAMGQSQALEGTISISASETYAAVLLPPIVAKLRIEEPGIHVEIVVANHASDLLRREADIAIRNFRPTEPDLIAKKIGMADAVLYAAPNYVARLGHPQTPYDLRHADFVNMDRSGMMLKALNGLGLGLTEANFPLLTENYIVMWELVKQGAAIGILDAQIGDADPDVVRVLPDLEPLKFPIWLVAHRELTTSRRIRRVYDFLIEELKRT</sequence>
<dbReference type="Pfam" id="PF03466">
    <property type="entry name" value="LysR_substrate"/>
    <property type="match status" value="1"/>
</dbReference>
<evidence type="ECO:0000313" key="7">
    <source>
        <dbReference type="Proteomes" id="UP001451782"/>
    </source>
</evidence>
<dbReference type="PANTHER" id="PTHR30537:SF3">
    <property type="entry name" value="TRANSCRIPTIONAL REGULATORY PROTEIN"/>
    <property type="match status" value="1"/>
</dbReference>
<dbReference type="SUPFAM" id="SSF46785">
    <property type="entry name" value="Winged helix' DNA-binding domain"/>
    <property type="match status" value="1"/>
</dbReference>
<dbReference type="PRINTS" id="PR00039">
    <property type="entry name" value="HTHLYSR"/>
</dbReference>
<gene>
    <name evidence="6" type="ORF">AABB28_01970</name>
</gene>
<dbReference type="InterPro" id="IPR036388">
    <property type="entry name" value="WH-like_DNA-bd_sf"/>
</dbReference>
<reference evidence="6 7" key="1">
    <citation type="submission" date="2024-04" db="EMBL/GenBank/DDBJ databases">
        <title>Phylogenomic analyses of a clade within the roseobacter group suggest taxonomic reassignments of species of the genera Aestuariivita, Citreicella, Loktanella, Nautella, Pelagibaca, Ruegeria, Thalassobius, Thiobacimonas and Tropicibacter, and the proposal o.</title>
        <authorList>
            <person name="Jeon C.O."/>
        </authorList>
    </citation>
    <scope>NUCLEOTIDE SEQUENCE [LARGE SCALE GENOMIC DNA]</scope>
    <source>
        <strain evidence="6 7">G8-12</strain>
    </source>
</reference>
<dbReference type="Pfam" id="PF00126">
    <property type="entry name" value="HTH_1"/>
    <property type="match status" value="1"/>
</dbReference>
<keyword evidence="4" id="KW-0804">Transcription</keyword>
<dbReference type="Proteomes" id="UP001451782">
    <property type="component" value="Chromosome"/>
</dbReference>
<dbReference type="Gene3D" id="3.40.190.290">
    <property type="match status" value="1"/>
</dbReference>
<dbReference type="Gene3D" id="1.10.10.10">
    <property type="entry name" value="Winged helix-like DNA-binding domain superfamily/Winged helix DNA-binding domain"/>
    <property type="match status" value="1"/>
</dbReference>
<dbReference type="SUPFAM" id="SSF53850">
    <property type="entry name" value="Periplasmic binding protein-like II"/>
    <property type="match status" value="1"/>
</dbReference>
<dbReference type="EMBL" id="CP151762">
    <property type="protein sequence ID" value="WZU64102.1"/>
    <property type="molecule type" value="Genomic_DNA"/>
</dbReference>
<feature type="domain" description="HTH lysR-type" evidence="5">
    <location>
        <begin position="12"/>
        <end position="69"/>
    </location>
</feature>
<dbReference type="GO" id="GO:0043565">
    <property type="term" value="F:sequence-specific DNA binding"/>
    <property type="evidence" value="ECO:0007669"/>
    <property type="project" value="TreeGrafter"/>
</dbReference>
<dbReference type="KEGG" id="yag:AABB28_01970"/>
<evidence type="ECO:0000256" key="3">
    <source>
        <dbReference type="ARBA" id="ARBA00023125"/>
    </source>
</evidence>
<accession>A0AAN0M7J1</accession>
<dbReference type="InterPro" id="IPR058163">
    <property type="entry name" value="LysR-type_TF_proteobact-type"/>
</dbReference>
<protein>
    <submittedName>
        <fullName evidence="6">LysR family transcriptional regulator</fullName>
    </submittedName>
</protein>
<keyword evidence="7" id="KW-1185">Reference proteome</keyword>
<evidence type="ECO:0000256" key="1">
    <source>
        <dbReference type="ARBA" id="ARBA00009437"/>
    </source>
</evidence>
<dbReference type="RefSeq" id="WP_342070469.1">
    <property type="nucleotide sequence ID" value="NZ_CP151762.1"/>
</dbReference>
<evidence type="ECO:0000313" key="6">
    <source>
        <dbReference type="EMBL" id="WZU64102.1"/>
    </source>
</evidence>
<dbReference type="GO" id="GO:0003700">
    <property type="term" value="F:DNA-binding transcription factor activity"/>
    <property type="evidence" value="ECO:0007669"/>
    <property type="project" value="InterPro"/>
</dbReference>
<dbReference type="InterPro" id="IPR036390">
    <property type="entry name" value="WH_DNA-bd_sf"/>
</dbReference>
<keyword evidence="3" id="KW-0238">DNA-binding</keyword>
<dbReference type="InterPro" id="IPR005119">
    <property type="entry name" value="LysR_subst-bd"/>
</dbReference>
<dbReference type="AlphaFoldDB" id="A0AAN0M7J1"/>
<evidence type="ECO:0000256" key="2">
    <source>
        <dbReference type="ARBA" id="ARBA00023015"/>
    </source>
</evidence>
<dbReference type="InterPro" id="IPR000847">
    <property type="entry name" value="LysR_HTH_N"/>
</dbReference>
<organism evidence="6 7">
    <name type="scientific">Yoonia algicola</name>
    <dbReference type="NCBI Taxonomy" id="3137368"/>
    <lineage>
        <taxon>Bacteria</taxon>
        <taxon>Pseudomonadati</taxon>
        <taxon>Pseudomonadota</taxon>
        <taxon>Alphaproteobacteria</taxon>
        <taxon>Rhodobacterales</taxon>
        <taxon>Paracoccaceae</taxon>
        <taxon>Yoonia</taxon>
    </lineage>
</organism>
<dbReference type="PANTHER" id="PTHR30537">
    <property type="entry name" value="HTH-TYPE TRANSCRIPTIONAL REGULATOR"/>
    <property type="match status" value="1"/>
</dbReference>
<evidence type="ECO:0000259" key="5">
    <source>
        <dbReference type="PROSITE" id="PS50931"/>
    </source>
</evidence>
<name>A0AAN0M7J1_9RHOB</name>